<dbReference type="AlphaFoldDB" id="A0A4Y8SDV7"/>
<sequence>MKGPQEQYTDELKKNFGFIATWLPGTPFLLGDIGILNDNVFTRVASLEDFHIQFDIREDDTADDLDYSSKGSVSVTTKFSGKASPQGSVLGDADAGFIVEFGHENAVLFKAKQTRTNLIKDTIKLGESVLQLYRDGKWNKNWVIITELVKAESATILISNSVNGKIELKASANIDAAKLDIADAKFEFASVFSKGMDTQIVSSQGLTPLFKVKGIKTRIFLPPIFKQRGLSTLDLFTPETAKGEHKDQLYFDYISDDVRE</sequence>
<accession>A0A4Y8SDV7</accession>
<dbReference type="RefSeq" id="WP_133231395.1">
    <property type="nucleotide sequence ID" value="NZ_SOZE01000011.1"/>
</dbReference>
<gene>
    <name evidence="1" type="ORF">E2R66_12320</name>
</gene>
<evidence type="ECO:0000313" key="1">
    <source>
        <dbReference type="EMBL" id="TFF37219.1"/>
    </source>
</evidence>
<protein>
    <submittedName>
        <fullName evidence="1">Uncharacterized protein</fullName>
    </submittedName>
</protein>
<dbReference type="EMBL" id="SOZE01000011">
    <property type="protein sequence ID" value="TFF37219.1"/>
    <property type="molecule type" value="Genomic_DNA"/>
</dbReference>
<evidence type="ECO:0000313" key="2">
    <source>
        <dbReference type="Proteomes" id="UP000297540"/>
    </source>
</evidence>
<reference evidence="1 2" key="1">
    <citation type="journal article" date="2017" name="Int. J. Syst. Evol. Microbiol.">
        <title>Mucilaginibacterpsychrotolerans sp. nov., isolated from peatlands.</title>
        <authorList>
            <person name="Deng Y."/>
            <person name="Shen L."/>
            <person name="Xu B."/>
            <person name="Liu Y."/>
            <person name="Gu Z."/>
            <person name="Liu H."/>
            <person name="Zhou Y."/>
        </authorList>
    </citation>
    <scope>NUCLEOTIDE SEQUENCE [LARGE SCALE GENOMIC DNA]</scope>
    <source>
        <strain evidence="1 2">NH7-4</strain>
    </source>
</reference>
<dbReference type="Proteomes" id="UP000297540">
    <property type="component" value="Unassembled WGS sequence"/>
</dbReference>
<keyword evidence="2" id="KW-1185">Reference proteome</keyword>
<name>A0A4Y8SDV7_9SPHI</name>
<comment type="caution">
    <text evidence="1">The sequence shown here is derived from an EMBL/GenBank/DDBJ whole genome shotgun (WGS) entry which is preliminary data.</text>
</comment>
<dbReference type="OrthoDB" id="677487at2"/>
<organism evidence="1 2">
    <name type="scientific">Mucilaginibacter psychrotolerans</name>
    <dbReference type="NCBI Taxonomy" id="1524096"/>
    <lineage>
        <taxon>Bacteria</taxon>
        <taxon>Pseudomonadati</taxon>
        <taxon>Bacteroidota</taxon>
        <taxon>Sphingobacteriia</taxon>
        <taxon>Sphingobacteriales</taxon>
        <taxon>Sphingobacteriaceae</taxon>
        <taxon>Mucilaginibacter</taxon>
    </lineage>
</organism>
<proteinExistence type="predicted"/>